<keyword evidence="3" id="KW-1185">Reference proteome</keyword>
<protein>
    <submittedName>
        <fullName evidence="2">40217_t:CDS:1</fullName>
    </submittedName>
</protein>
<proteinExistence type="predicted"/>
<sequence length="131" mass="15341">MARATPILSSSSYPTMGDLHLVFPTILNFLYDAINSEIQIKSQIAQRIYKKLNDYWAILQNCCNISVVMNPNINYQHSMMKHVYARYSNEDICFANTDDSSRNYFRKHRNEKSKNNTRGVLEEYFTAIEEN</sequence>
<dbReference type="EMBL" id="CAJVQB010071253">
    <property type="protein sequence ID" value="CAG8843099.1"/>
    <property type="molecule type" value="Genomic_DNA"/>
</dbReference>
<accession>A0ABN7WY69</accession>
<name>A0ABN7WY69_GIGMA</name>
<gene>
    <name evidence="2" type="ORF">GMARGA_LOCUS36357</name>
</gene>
<evidence type="ECO:0000313" key="3">
    <source>
        <dbReference type="Proteomes" id="UP000789901"/>
    </source>
</evidence>
<dbReference type="Proteomes" id="UP000789901">
    <property type="component" value="Unassembled WGS sequence"/>
</dbReference>
<dbReference type="Pfam" id="PF14372">
    <property type="entry name" value="hAT-like_RNase-H"/>
    <property type="match status" value="1"/>
</dbReference>
<feature type="non-terminal residue" evidence="2">
    <location>
        <position position="131"/>
    </location>
</feature>
<reference evidence="2 3" key="1">
    <citation type="submission" date="2021-06" db="EMBL/GenBank/DDBJ databases">
        <authorList>
            <person name="Kallberg Y."/>
            <person name="Tangrot J."/>
            <person name="Rosling A."/>
        </authorList>
    </citation>
    <scope>NUCLEOTIDE SEQUENCE [LARGE SCALE GENOMIC DNA]</scope>
    <source>
        <strain evidence="2 3">120-4 pot B 10/14</strain>
    </source>
</reference>
<evidence type="ECO:0000313" key="2">
    <source>
        <dbReference type="EMBL" id="CAG8843099.1"/>
    </source>
</evidence>
<comment type="caution">
    <text evidence="2">The sequence shown here is derived from an EMBL/GenBank/DDBJ whole genome shotgun (WGS) entry which is preliminary data.</text>
</comment>
<dbReference type="InterPro" id="IPR025525">
    <property type="entry name" value="hAT-like_transposase_RNase-H"/>
</dbReference>
<organism evidence="2 3">
    <name type="scientific">Gigaspora margarita</name>
    <dbReference type="NCBI Taxonomy" id="4874"/>
    <lineage>
        <taxon>Eukaryota</taxon>
        <taxon>Fungi</taxon>
        <taxon>Fungi incertae sedis</taxon>
        <taxon>Mucoromycota</taxon>
        <taxon>Glomeromycotina</taxon>
        <taxon>Glomeromycetes</taxon>
        <taxon>Diversisporales</taxon>
        <taxon>Gigasporaceae</taxon>
        <taxon>Gigaspora</taxon>
    </lineage>
</organism>
<evidence type="ECO:0000259" key="1">
    <source>
        <dbReference type="Pfam" id="PF14372"/>
    </source>
</evidence>
<feature type="domain" description="hAT-like transposase RNase-H fold" evidence="1">
    <location>
        <begin position="9"/>
        <end position="107"/>
    </location>
</feature>